<organism evidence="1 2">
    <name type="scientific">Panagrolaimus sp. ES5</name>
    <dbReference type="NCBI Taxonomy" id="591445"/>
    <lineage>
        <taxon>Eukaryota</taxon>
        <taxon>Metazoa</taxon>
        <taxon>Ecdysozoa</taxon>
        <taxon>Nematoda</taxon>
        <taxon>Chromadorea</taxon>
        <taxon>Rhabditida</taxon>
        <taxon>Tylenchina</taxon>
        <taxon>Panagrolaimomorpha</taxon>
        <taxon>Panagrolaimoidea</taxon>
        <taxon>Panagrolaimidae</taxon>
        <taxon>Panagrolaimus</taxon>
    </lineage>
</organism>
<sequence length="81" mass="8987">MNLFLAVILGIGIIGCCLAIPLSKLEQKDAKFNEIQDQISNLGVKPQTRGLTCDLCKLLINGIKQLISKNKTEEDIDKFVR</sequence>
<protein>
    <submittedName>
        <fullName evidence="2">Saposin-like type B region 1 domain-containing protein</fullName>
    </submittedName>
</protein>
<proteinExistence type="predicted"/>
<accession>A0AC34GD38</accession>
<evidence type="ECO:0000313" key="1">
    <source>
        <dbReference type="Proteomes" id="UP000887579"/>
    </source>
</evidence>
<name>A0AC34GD38_9BILA</name>
<reference evidence="2" key="1">
    <citation type="submission" date="2022-11" db="UniProtKB">
        <authorList>
            <consortium name="WormBaseParasite"/>
        </authorList>
    </citation>
    <scope>IDENTIFICATION</scope>
</reference>
<dbReference type="WBParaSite" id="ES5_v2.g27580.t1">
    <property type="protein sequence ID" value="ES5_v2.g27580.t1"/>
    <property type="gene ID" value="ES5_v2.g27580"/>
</dbReference>
<evidence type="ECO:0000313" key="2">
    <source>
        <dbReference type="WBParaSite" id="ES5_v2.g27580.t1"/>
    </source>
</evidence>
<dbReference type="Proteomes" id="UP000887579">
    <property type="component" value="Unplaced"/>
</dbReference>